<dbReference type="GO" id="GO:0030288">
    <property type="term" value="C:outer membrane-bounded periplasmic space"/>
    <property type="evidence" value="ECO:0007669"/>
    <property type="project" value="InterPro"/>
</dbReference>
<accession>A0A285NZ08</accession>
<keyword evidence="2" id="KW-0732">Signal</keyword>
<keyword evidence="8" id="KW-1185">Reference proteome</keyword>
<dbReference type="EMBL" id="OBEN01000002">
    <property type="protein sequence ID" value="SNZ13136.1"/>
    <property type="molecule type" value="Genomic_DNA"/>
</dbReference>
<dbReference type="PANTHER" id="PTHR41164:SF1">
    <property type="entry name" value="CURLI PRODUCTION ASSEMBLY_TRANSPORT COMPONENT CSGG"/>
    <property type="match status" value="1"/>
</dbReference>
<dbReference type="Pfam" id="PF03783">
    <property type="entry name" value="CsgG"/>
    <property type="match status" value="1"/>
</dbReference>
<sequence length="261" mass="27680">MRRTILGVSLLASLTFAEESNTKTTERQIPVVKCSAPVYSIMVMEFDCKANSCQDSYAGNPKLAYIYEVLSGSGGVKGFGKGLSTMLTNALKATNCFKIVDLEQYEKMKKLLAATGQEVKPPKVDYTILGSITALELERSGGALGGGLIPILGAINVKKDIAKLGVDVNVMKPETLEVAFSQSFDASSEKSSWGLFGAGWGGSGAAGGGWSVSKNLSLDMVARDVVVQIANSLAEKLVPDKIVQRPAPPKKEEKQEVQPGS</sequence>
<evidence type="ECO:0000256" key="1">
    <source>
        <dbReference type="ARBA" id="ARBA00022475"/>
    </source>
</evidence>
<dbReference type="PANTHER" id="PTHR41164">
    <property type="entry name" value="CURLI PRODUCTION ASSEMBLY/TRANSPORT COMPONENT CSGG"/>
    <property type="match status" value="1"/>
</dbReference>
<keyword evidence="1" id="KW-1003">Cell membrane</keyword>
<dbReference type="RefSeq" id="WP_096601031.1">
    <property type="nucleotide sequence ID" value="NZ_OBEN01000002.1"/>
</dbReference>
<dbReference type="Proteomes" id="UP000218627">
    <property type="component" value="Unassembled WGS sequence"/>
</dbReference>
<evidence type="ECO:0000256" key="3">
    <source>
        <dbReference type="ARBA" id="ARBA00023136"/>
    </source>
</evidence>
<evidence type="ECO:0000256" key="4">
    <source>
        <dbReference type="ARBA" id="ARBA00023139"/>
    </source>
</evidence>
<dbReference type="InterPro" id="IPR005534">
    <property type="entry name" value="Curli_assmbl/transp-comp_CsgG"/>
</dbReference>
<reference evidence="8" key="1">
    <citation type="submission" date="2017-09" db="EMBL/GenBank/DDBJ databases">
        <authorList>
            <person name="Varghese N."/>
            <person name="Submissions S."/>
        </authorList>
    </citation>
    <scope>NUCLEOTIDE SEQUENCE [LARGE SCALE GENOMIC DNA]</scope>
    <source>
        <strain evidence="8">DSM 2913</strain>
    </source>
</reference>
<dbReference type="AlphaFoldDB" id="A0A285NZ08"/>
<proteinExistence type="predicted"/>
<name>A0A285NZ08_9AQUI</name>
<evidence type="ECO:0000256" key="6">
    <source>
        <dbReference type="SAM" id="MobiDB-lite"/>
    </source>
</evidence>
<gene>
    <name evidence="7" type="ORF">SAMN06265353_0633</name>
</gene>
<keyword evidence="5" id="KW-0449">Lipoprotein</keyword>
<evidence type="ECO:0000256" key="5">
    <source>
        <dbReference type="ARBA" id="ARBA00023288"/>
    </source>
</evidence>
<protein>
    <submittedName>
        <fullName evidence="7">Curli biogenesis system outer membrane secretion channel CsgG</fullName>
    </submittedName>
</protein>
<keyword evidence="3" id="KW-0472">Membrane</keyword>
<dbReference type="Gene3D" id="3.40.50.10610">
    <property type="entry name" value="ABC-type transport auxiliary lipoprotein component"/>
    <property type="match status" value="1"/>
</dbReference>
<evidence type="ECO:0000313" key="7">
    <source>
        <dbReference type="EMBL" id="SNZ13136.1"/>
    </source>
</evidence>
<keyword evidence="4" id="KW-0564">Palmitate</keyword>
<evidence type="ECO:0000256" key="2">
    <source>
        <dbReference type="ARBA" id="ARBA00022729"/>
    </source>
</evidence>
<evidence type="ECO:0000313" key="8">
    <source>
        <dbReference type="Proteomes" id="UP000218627"/>
    </source>
</evidence>
<organism evidence="7 8">
    <name type="scientific">Hydrogenobacter hydrogenophilus</name>
    <dbReference type="NCBI Taxonomy" id="35835"/>
    <lineage>
        <taxon>Bacteria</taxon>
        <taxon>Pseudomonadati</taxon>
        <taxon>Aquificota</taxon>
        <taxon>Aquificia</taxon>
        <taxon>Aquificales</taxon>
        <taxon>Aquificaceae</taxon>
        <taxon>Hydrogenobacter</taxon>
    </lineage>
</organism>
<dbReference type="OrthoDB" id="789916at2"/>
<feature type="region of interest" description="Disordered" evidence="6">
    <location>
        <begin position="241"/>
        <end position="261"/>
    </location>
</feature>